<keyword evidence="2" id="KW-0472">Membrane</keyword>
<evidence type="ECO:0000313" key="4">
    <source>
        <dbReference type="Proteomes" id="UP000443153"/>
    </source>
</evidence>
<keyword evidence="2" id="KW-0812">Transmembrane</keyword>
<sequence length="194" mass="22464">MAQDLRKLFEEEQRKEHFVMNRGHEKRFMDRLDKELRQDKKPSFFFLKIAATILVLIGLGTMFFIQRNKANIPTTVVDKNTNVENKTGISLGDLSPDLKKVESYYVAHINLELAKLAVSDDNKEVVDGYMERLADLNSEYKNLTTELNQIGPNDQTISALIKNLQMRLQLLQQLKMKLNELQSSKNEQYETNAI</sequence>
<proteinExistence type="predicted"/>
<reference evidence="3 4" key="1">
    <citation type="submission" date="2019-11" db="EMBL/GenBank/DDBJ databases">
        <title>Maribacter lutea sp. nov., a marine bacterium isolated from intertidal sand.</title>
        <authorList>
            <person name="Liu A."/>
        </authorList>
    </citation>
    <scope>NUCLEOTIDE SEQUENCE [LARGE SCALE GENOMIC DNA]</scope>
    <source>
        <strain evidence="3 4">RZ05</strain>
    </source>
</reference>
<keyword evidence="1" id="KW-0175">Coiled coil</keyword>
<evidence type="ECO:0000313" key="3">
    <source>
        <dbReference type="EMBL" id="MRX64421.1"/>
    </source>
</evidence>
<keyword evidence="2" id="KW-1133">Transmembrane helix</keyword>
<comment type="caution">
    <text evidence="3">The sequence shown here is derived from an EMBL/GenBank/DDBJ whole genome shotgun (WGS) entry which is preliminary data.</text>
</comment>
<keyword evidence="4" id="KW-1185">Reference proteome</keyword>
<gene>
    <name evidence="3" type="ORF">GJ691_09585</name>
</gene>
<dbReference type="Proteomes" id="UP000443153">
    <property type="component" value="Unassembled WGS sequence"/>
</dbReference>
<feature type="coiled-coil region" evidence="1">
    <location>
        <begin position="126"/>
        <end position="191"/>
    </location>
</feature>
<name>A0A6I2MKU2_9FLAO</name>
<dbReference type="EMBL" id="WKJH01000006">
    <property type="protein sequence ID" value="MRX64421.1"/>
    <property type="molecule type" value="Genomic_DNA"/>
</dbReference>
<dbReference type="OrthoDB" id="1441018at2"/>
<evidence type="ECO:0008006" key="5">
    <source>
        <dbReference type="Google" id="ProtNLM"/>
    </source>
</evidence>
<evidence type="ECO:0000256" key="1">
    <source>
        <dbReference type="SAM" id="Coils"/>
    </source>
</evidence>
<dbReference type="RefSeq" id="WP_154366280.1">
    <property type="nucleotide sequence ID" value="NZ_WKJH01000006.1"/>
</dbReference>
<organism evidence="3 4">
    <name type="scientific">Maribacter luteus</name>
    <dbReference type="NCBI Taxonomy" id="2594478"/>
    <lineage>
        <taxon>Bacteria</taxon>
        <taxon>Pseudomonadati</taxon>
        <taxon>Bacteroidota</taxon>
        <taxon>Flavobacteriia</taxon>
        <taxon>Flavobacteriales</taxon>
        <taxon>Flavobacteriaceae</taxon>
        <taxon>Maribacter</taxon>
    </lineage>
</organism>
<feature type="transmembrane region" description="Helical" evidence="2">
    <location>
        <begin position="44"/>
        <end position="65"/>
    </location>
</feature>
<dbReference type="AlphaFoldDB" id="A0A6I2MKU2"/>
<accession>A0A6I2MKU2</accession>
<evidence type="ECO:0000256" key="2">
    <source>
        <dbReference type="SAM" id="Phobius"/>
    </source>
</evidence>
<protein>
    <recommendedName>
        <fullName evidence="5">DUF4179 domain-containing protein</fullName>
    </recommendedName>
</protein>